<dbReference type="PIRSF" id="PIRSF006060">
    <property type="entry name" value="AA_transporter"/>
    <property type="match status" value="1"/>
</dbReference>
<feature type="transmembrane region" description="Helical" evidence="5">
    <location>
        <begin position="498"/>
        <end position="522"/>
    </location>
</feature>
<protein>
    <submittedName>
        <fullName evidence="6">Uncharacterized protein</fullName>
    </submittedName>
</protein>
<feature type="transmembrane region" description="Helical" evidence="5">
    <location>
        <begin position="53"/>
        <end position="72"/>
    </location>
</feature>
<sequence>MAYKGSVSKGRYQIVEDICMSVEKDEDLVEEAILHEVPEEMLDSGKLKLRKEFGLIGCIAYIIGSVVGLGIFASPSTVVRFVGNLPATLILYGGYGVVAALGAISYGAISSAVPISGGDYTYMLRFYGPLGGFIYQVAVNFFIGPVFQAKLATSIAACFLLAFIDSETYAANARGVHAGFYFGSFILTFLIILLSTTICLISTRLVNWLSQVFLALKFITVSGIVGICVYAYTKNREIFTDNFKNIDVAIVPCNRGQKNPEVTWQENVFETVSAVYIVAVSYRGWSTTNYITEEFKVPSKTLKHGTLISIPIIFITYTVLLFCYSLSLTVEQIKRSDFVPVHLFNEWIRVTQVQWIMPILIGMCLFGTLLNHTNSLSRVPFVGARRRHTPQMFTLLHLTRLTPIPSLCFQCLIALIYVPFDWKGWYKLLIIAALYLEILFSGIVVAGFIIWTFRNSLVDSYFKAQLMFYITYVLAAFGILLLPFIFADWSFQNFVCSWLKLLGIPITLIVILSIALPIYFFLVNDSRPKNKQNNCCLSSDRHAMILCTKLFPLGEENYSKNTLLLELEERKGRGDDVFTDTLSNASSETKFMLKSSTFDS</sequence>
<reference evidence="6" key="1">
    <citation type="submission" date="2021-06" db="EMBL/GenBank/DDBJ databases">
        <authorList>
            <person name="Hodson N. C."/>
            <person name="Mongue J. A."/>
            <person name="Jaron S. K."/>
        </authorList>
    </citation>
    <scope>NUCLEOTIDE SEQUENCE</scope>
</reference>
<comment type="subcellular location">
    <subcellularLocation>
        <location evidence="1">Membrane</location>
        <topology evidence="1">Multi-pass membrane protein</topology>
    </subcellularLocation>
</comment>
<feature type="transmembrane region" description="Helical" evidence="5">
    <location>
        <begin position="126"/>
        <end position="143"/>
    </location>
</feature>
<dbReference type="Pfam" id="PF13520">
    <property type="entry name" value="AA_permease_2"/>
    <property type="match status" value="1"/>
</dbReference>
<dbReference type="PANTHER" id="PTHR11785">
    <property type="entry name" value="AMINO ACID TRANSPORTER"/>
    <property type="match status" value="1"/>
</dbReference>
<gene>
    <name evidence="6" type="ORF">AFUS01_LOCUS5253</name>
</gene>
<keyword evidence="2 5" id="KW-0812">Transmembrane</keyword>
<feature type="transmembrane region" description="Helical" evidence="5">
    <location>
        <begin position="212"/>
        <end position="232"/>
    </location>
</feature>
<name>A0A8J2JA44_9HEXA</name>
<evidence type="ECO:0000256" key="2">
    <source>
        <dbReference type="ARBA" id="ARBA00022692"/>
    </source>
</evidence>
<feature type="transmembrane region" description="Helical" evidence="5">
    <location>
        <begin position="466"/>
        <end position="486"/>
    </location>
</feature>
<evidence type="ECO:0000256" key="5">
    <source>
        <dbReference type="SAM" id="Phobius"/>
    </source>
</evidence>
<organism evidence="6 7">
    <name type="scientific">Allacma fusca</name>
    <dbReference type="NCBI Taxonomy" id="39272"/>
    <lineage>
        <taxon>Eukaryota</taxon>
        <taxon>Metazoa</taxon>
        <taxon>Ecdysozoa</taxon>
        <taxon>Arthropoda</taxon>
        <taxon>Hexapoda</taxon>
        <taxon>Collembola</taxon>
        <taxon>Symphypleona</taxon>
        <taxon>Sminthuridae</taxon>
        <taxon>Allacma</taxon>
    </lineage>
</organism>
<dbReference type="GO" id="GO:0016020">
    <property type="term" value="C:membrane"/>
    <property type="evidence" value="ECO:0007669"/>
    <property type="project" value="UniProtKB-SubCell"/>
</dbReference>
<feature type="transmembrane region" description="Helical" evidence="5">
    <location>
        <begin position="92"/>
        <end position="114"/>
    </location>
</feature>
<evidence type="ECO:0000256" key="4">
    <source>
        <dbReference type="ARBA" id="ARBA00023136"/>
    </source>
</evidence>
<dbReference type="OrthoDB" id="5982228at2759"/>
<dbReference type="InterPro" id="IPR050598">
    <property type="entry name" value="AminoAcid_Transporter"/>
</dbReference>
<dbReference type="EMBL" id="CAJVCH010033250">
    <property type="protein sequence ID" value="CAG7713860.1"/>
    <property type="molecule type" value="Genomic_DNA"/>
</dbReference>
<feature type="transmembrane region" description="Helical" evidence="5">
    <location>
        <begin position="429"/>
        <end position="454"/>
    </location>
</feature>
<keyword evidence="4 5" id="KW-0472">Membrane</keyword>
<accession>A0A8J2JA44</accession>
<feature type="transmembrane region" description="Helical" evidence="5">
    <location>
        <begin position="392"/>
        <end position="417"/>
    </location>
</feature>
<feature type="transmembrane region" description="Helical" evidence="5">
    <location>
        <begin position="306"/>
        <end position="327"/>
    </location>
</feature>
<feature type="transmembrane region" description="Helical" evidence="5">
    <location>
        <begin position="347"/>
        <end position="371"/>
    </location>
</feature>
<keyword evidence="3 5" id="KW-1133">Transmembrane helix</keyword>
<dbReference type="Proteomes" id="UP000708208">
    <property type="component" value="Unassembled WGS sequence"/>
</dbReference>
<evidence type="ECO:0000313" key="6">
    <source>
        <dbReference type="EMBL" id="CAG7713860.1"/>
    </source>
</evidence>
<evidence type="ECO:0000256" key="3">
    <source>
        <dbReference type="ARBA" id="ARBA00022989"/>
    </source>
</evidence>
<feature type="transmembrane region" description="Helical" evidence="5">
    <location>
        <begin position="178"/>
        <end position="206"/>
    </location>
</feature>
<evidence type="ECO:0000313" key="7">
    <source>
        <dbReference type="Proteomes" id="UP000708208"/>
    </source>
</evidence>
<dbReference type="InterPro" id="IPR002293">
    <property type="entry name" value="AA/rel_permease1"/>
</dbReference>
<keyword evidence="7" id="KW-1185">Reference proteome</keyword>
<dbReference type="GO" id="GO:0015179">
    <property type="term" value="F:L-amino acid transmembrane transporter activity"/>
    <property type="evidence" value="ECO:0007669"/>
    <property type="project" value="TreeGrafter"/>
</dbReference>
<dbReference type="PANTHER" id="PTHR11785:SF528">
    <property type="entry name" value="AMINO ACID TRANSPORTER PROTEIN JHI-21"/>
    <property type="match status" value="1"/>
</dbReference>
<evidence type="ECO:0000256" key="1">
    <source>
        <dbReference type="ARBA" id="ARBA00004141"/>
    </source>
</evidence>
<proteinExistence type="predicted"/>
<comment type="caution">
    <text evidence="6">The sequence shown here is derived from an EMBL/GenBank/DDBJ whole genome shotgun (WGS) entry which is preliminary data.</text>
</comment>
<dbReference type="AlphaFoldDB" id="A0A8J2JA44"/>